<accession>A0ABV6PA59</accession>
<proteinExistence type="predicted"/>
<evidence type="ECO:0000313" key="2">
    <source>
        <dbReference type="EMBL" id="MFC0581733.1"/>
    </source>
</evidence>
<name>A0ABV6PA59_9MICC</name>
<dbReference type="RefSeq" id="WP_377458415.1">
    <property type="nucleotide sequence ID" value="NZ_JBHLUB010000024.1"/>
</dbReference>
<reference evidence="2 3" key="1">
    <citation type="submission" date="2024-09" db="EMBL/GenBank/DDBJ databases">
        <authorList>
            <person name="Sun Q."/>
            <person name="Mori K."/>
        </authorList>
    </citation>
    <scope>NUCLEOTIDE SEQUENCE [LARGE SCALE GENOMIC DNA]</scope>
    <source>
        <strain evidence="2 3">NCAIM B.02604</strain>
    </source>
</reference>
<feature type="region of interest" description="Disordered" evidence="1">
    <location>
        <begin position="1"/>
        <end position="89"/>
    </location>
</feature>
<gene>
    <name evidence="2" type="ORF">ACFFFR_04955</name>
</gene>
<feature type="compositionally biased region" description="Basic and acidic residues" evidence="1">
    <location>
        <begin position="25"/>
        <end position="34"/>
    </location>
</feature>
<organism evidence="2 3">
    <name type="scientific">Micrococcoides hystricis</name>
    <dbReference type="NCBI Taxonomy" id="1572761"/>
    <lineage>
        <taxon>Bacteria</taxon>
        <taxon>Bacillati</taxon>
        <taxon>Actinomycetota</taxon>
        <taxon>Actinomycetes</taxon>
        <taxon>Micrococcales</taxon>
        <taxon>Micrococcaceae</taxon>
        <taxon>Micrococcoides</taxon>
    </lineage>
</organism>
<dbReference type="EMBL" id="JBHLUB010000024">
    <property type="protein sequence ID" value="MFC0581733.1"/>
    <property type="molecule type" value="Genomic_DNA"/>
</dbReference>
<feature type="compositionally biased region" description="Low complexity" evidence="1">
    <location>
        <begin position="56"/>
        <end position="66"/>
    </location>
</feature>
<dbReference type="Proteomes" id="UP001589862">
    <property type="component" value="Unassembled WGS sequence"/>
</dbReference>
<comment type="caution">
    <text evidence="2">The sequence shown here is derived from an EMBL/GenBank/DDBJ whole genome shotgun (WGS) entry which is preliminary data.</text>
</comment>
<evidence type="ECO:0000256" key="1">
    <source>
        <dbReference type="SAM" id="MobiDB-lite"/>
    </source>
</evidence>
<sequence>MGGSRYGGATAITERRNAGKSSLRRGFDEDDPRRQPRSLHRALIWGWGTAPNGMSTRTVTPTDTSTAPKPSSDSTLGARLAAASRREQGFTTAVDDPAVLAGLRGLCNAPRPMRAPVAEKCEGPAP</sequence>
<evidence type="ECO:0000313" key="3">
    <source>
        <dbReference type="Proteomes" id="UP001589862"/>
    </source>
</evidence>
<protein>
    <submittedName>
        <fullName evidence="2">Uncharacterized protein</fullName>
    </submittedName>
</protein>
<keyword evidence="3" id="KW-1185">Reference proteome</keyword>